<dbReference type="Proteomes" id="UP001276659">
    <property type="component" value="Unassembled WGS sequence"/>
</dbReference>
<keyword evidence="5" id="KW-0687">Ribonucleoprotein</keyword>
<keyword evidence="10" id="KW-1185">Reference proteome</keyword>
<reference evidence="9" key="1">
    <citation type="submission" date="2022-11" db="EMBL/GenBank/DDBJ databases">
        <title>Chromosomal genome sequence assembly and mating type (MAT) locus characterization of the leprose asexual lichenized fungus Lepraria neglecta (Nyl.) Erichsen.</title>
        <authorList>
            <person name="Allen J.L."/>
            <person name="Pfeffer B."/>
        </authorList>
    </citation>
    <scope>NUCLEOTIDE SEQUENCE</scope>
    <source>
        <strain evidence="9">Allen 5258</strain>
    </source>
</reference>
<comment type="caution">
    <text evidence="9">The sequence shown here is derived from an EMBL/GenBank/DDBJ whole genome shotgun (WGS) entry which is preliminary data.</text>
</comment>
<evidence type="ECO:0000256" key="1">
    <source>
        <dbReference type="ARBA" id="ARBA00004173"/>
    </source>
</evidence>
<sequence length="209" mass="22507">MICQRCTRLFSHRALASPSIRTLSTTSIRAHPESPPPATSTSAAQPFSTPFTPSPSKTPSIPPNEKSKASGGASRSIVQAGTPLKGLGYIKAQEAPLAKEDKDYPEWLWGLLKSGEKDGDADGAVGDAFAKSKKQRRLASKAARALKTGSNGANHVVKVPLEEQSIDLPAGIGPYETMEAQEAREELNGAMRKARRRRIKEANFLRGMR</sequence>
<evidence type="ECO:0000313" key="9">
    <source>
        <dbReference type="EMBL" id="KAK3172641.1"/>
    </source>
</evidence>
<comment type="similarity">
    <text evidence="6">Belongs to the mitochondrion-specific ribosomal protein mL54 family.</text>
</comment>
<dbReference type="GO" id="GO:0005762">
    <property type="term" value="C:mitochondrial large ribosomal subunit"/>
    <property type="evidence" value="ECO:0007669"/>
    <property type="project" value="TreeGrafter"/>
</dbReference>
<keyword evidence="2" id="KW-0809">Transit peptide</keyword>
<dbReference type="AlphaFoldDB" id="A0AAD9Z801"/>
<keyword evidence="3" id="KW-0689">Ribosomal protein</keyword>
<evidence type="ECO:0000256" key="3">
    <source>
        <dbReference type="ARBA" id="ARBA00022980"/>
    </source>
</evidence>
<proteinExistence type="inferred from homology"/>
<name>A0AAD9Z801_9LECA</name>
<gene>
    <name evidence="9" type="ORF">OEA41_005965</name>
</gene>
<protein>
    <recommendedName>
        <fullName evidence="7">Large ribosomal subunit protein mL54</fullName>
    </recommendedName>
</protein>
<dbReference type="PANTHER" id="PTHR28595">
    <property type="entry name" value="39S RIBOSOMAL PROTEIN L54, MITOCHONDRIAL"/>
    <property type="match status" value="1"/>
</dbReference>
<dbReference type="Pfam" id="PF08561">
    <property type="entry name" value="Ribosomal_L37"/>
    <property type="match status" value="1"/>
</dbReference>
<dbReference type="PANTHER" id="PTHR28595:SF1">
    <property type="entry name" value="LARGE RIBOSOMAL SUBUNIT PROTEIN ML54"/>
    <property type="match status" value="1"/>
</dbReference>
<evidence type="ECO:0000256" key="8">
    <source>
        <dbReference type="SAM" id="MobiDB-lite"/>
    </source>
</evidence>
<evidence type="ECO:0000256" key="2">
    <source>
        <dbReference type="ARBA" id="ARBA00022946"/>
    </source>
</evidence>
<evidence type="ECO:0000313" key="10">
    <source>
        <dbReference type="Proteomes" id="UP001276659"/>
    </source>
</evidence>
<keyword evidence="4" id="KW-0496">Mitochondrion</keyword>
<comment type="subcellular location">
    <subcellularLocation>
        <location evidence="1">Mitochondrion</location>
    </subcellularLocation>
</comment>
<evidence type="ECO:0000256" key="5">
    <source>
        <dbReference type="ARBA" id="ARBA00023274"/>
    </source>
</evidence>
<dbReference type="GO" id="GO:0003735">
    <property type="term" value="F:structural constituent of ribosome"/>
    <property type="evidence" value="ECO:0007669"/>
    <property type="project" value="TreeGrafter"/>
</dbReference>
<feature type="compositionally biased region" description="Low complexity" evidence="8">
    <location>
        <begin position="39"/>
        <end position="59"/>
    </location>
</feature>
<organism evidence="9 10">
    <name type="scientific">Lepraria neglecta</name>
    <dbReference type="NCBI Taxonomy" id="209136"/>
    <lineage>
        <taxon>Eukaryota</taxon>
        <taxon>Fungi</taxon>
        <taxon>Dikarya</taxon>
        <taxon>Ascomycota</taxon>
        <taxon>Pezizomycotina</taxon>
        <taxon>Lecanoromycetes</taxon>
        <taxon>OSLEUM clade</taxon>
        <taxon>Lecanoromycetidae</taxon>
        <taxon>Lecanorales</taxon>
        <taxon>Lecanorineae</taxon>
        <taxon>Stereocaulaceae</taxon>
        <taxon>Lepraria</taxon>
    </lineage>
</organism>
<evidence type="ECO:0000256" key="4">
    <source>
        <dbReference type="ARBA" id="ARBA00023128"/>
    </source>
</evidence>
<accession>A0AAD9Z801</accession>
<dbReference type="EMBL" id="JASNWA010000007">
    <property type="protein sequence ID" value="KAK3172641.1"/>
    <property type="molecule type" value="Genomic_DNA"/>
</dbReference>
<evidence type="ECO:0000256" key="7">
    <source>
        <dbReference type="ARBA" id="ARBA00035179"/>
    </source>
</evidence>
<dbReference type="InterPro" id="IPR013870">
    <property type="entry name" value="Ribosomal_mL54"/>
</dbReference>
<feature type="region of interest" description="Disordered" evidence="8">
    <location>
        <begin position="23"/>
        <end position="78"/>
    </location>
</feature>
<evidence type="ECO:0000256" key="6">
    <source>
        <dbReference type="ARBA" id="ARBA00033752"/>
    </source>
</evidence>